<comment type="function">
    <text evidence="3">Catalyzes the specific phosphorylation of the 3-hydroxyl group of shikimic acid using ATP as a cosubstrate.</text>
</comment>
<dbReference type="Proteomes" id="UP000539953">
    <property type="component" value="Unassembled WGS sequence"/>
</dbReference>
<name>A0A7W8FV42_9FIRM</name>
<gene>
    <name evidence="3" type="primary">aroK</name>
    <name evidence="5" type="ORF">HNQ47_001255</name>
</gene>
<dbReference type="GO" id="GO:0000287">
    <property type="term" value="F:magnesium ion binding"/>
    <property type="evidence" value="ECO:0007669"/>
    <property type="project" value="UniProtKB-UniRule"/>
</dbReference>
<evidence type="ECO:0000313" key="5">
    <source>
        <dbReference type="EMBL" id="MBB5183234.1"/>
    </source>
</evidence>
<protein>
    <recommendedName>
        <fullName evidence="3">Shikimate kinase</fullName>
        <shortName evidence="3">SK</shortName>
        <ecNumber evidence="3">2.7.1.71</ecNumber>
    </recommendedName>
</protein>
<comment type="catalytic activity">
    <reaction evidence="3">
        <text>shikimate + ATP = 3-phosphoshikimate + ADP + H(+)</text>
        <dbReference type="Rhea" id="RHEA:13121"/>
        <dbReference type="ChEBI" id="CHEBI:15378"/>
        <dbReference type="ChEBI" id="CHEBI:30616"/>
        <dbReference type="ChEBI" id="CHEBI:36208"/>
        <dbReference type="ChEBI" id="CHEBI:145989"/>
        <dbReference type="ChEBI" id="CHEBI:456216"/>
        <dbReference type="EC" id="2.7.1.71"/>
    </reaction>
</comment>
<feature type="binding site" evidence="3">
    <location>
        <begin position="262"/>
        <end position="267"/>
    </location>
    <ligand>
        <name>ATP</name>
        <dbReference type="ChEBI" id="CHEBI:30616"/>
    </ligand>
</feature>
<dbReference type="CDD" id="cd01065">
    <property type="entry name" value="NAD_bind_Shikimate_DH"/>
    <property type="match status" value="1"/>
</dbReference>
<dbReference type="InterPro" id="IPR046346">
    <property type="entry name" value="Aminoacid_DH-like_N_sf"/>
</dbReference>
<keyword evidence="5" id="KW-0560">Oxidoreductase</keyword>
<dbReference type="InterPro" id="IPR027417">
    <property type="entry name" value="P-loop_NTPase"/>
</dbReference>
<feature type="binding site" evidence="3">
    <location>
        <position position="266"/>
    </location>
    <ligand>
        <name>Mg(2+)</name>
        <dbReference type="ChEBI" id="CHEBI:18420"/>
    </ligand>
</feature>
<keyword evidence="3" id="KW-0067">ATP-binding</keyword>
<dbReference type="GO" id="GO:0009073">
    <property type="term" value="P:aromatic amino acid family biosynthetic process"/>
    <property type="evidence" value="ECO:0007669"/>
    <property type="project" value="UniProtKB-KW"/>
</dbReference>
<evidence type="ECO:0000313" key="6">
    <source>
        <dbReference type="Proteomes" id="UP000539953"/>
    </source>
</evidence>
<keyword evidence="2 3" id="KW-0057">Aromatic amino acid biosynthesis</keyword>
<comment type="similarity">
    <text evidence="3">Belongs to the shikimate kinase family.</text>
</comment>
<keyword evidence="3" id="KW-0028">Amino-acid biosynthesis</keyword>
<keyword evidence="3" id="KW-0460">Magnesium</keyword>
<dbReference type="GO" id="GO:0004764">
    <property type="term" value="F:shikimate 3-dehydrogenase (NADP+) activity"/>
    <property type="evidence" value="ECO:0007669"/>
    <property type="project" value="InterPro"/>
</dbReference>
<dbReference type="PRINTS" id="PR01100">
    <property type="entry name" value="SHIKIMTKNASE"/>
</dbReference>
<evidence type="ECO:0000259" key="4">
    <source>
        <dbReference type="Pfam" id="PF08501"/>
    </source>
</evidence>
<comment type="pathway">
    <text evidence="3">Metabolic intermediate biosynthesis; chorismate biosynthesis; chorismate from D-erythrose 4-phosphate and phosphoenolpyruvate: step 5/7.</text>
</comment>
<comment type="subcellular location">
    <subcellularLocation>
        <location evidence="3">Cytoplasm</location>
    </subcellularLocation>
</comment>
<evidence type="ECO:0000256" key="1">
    <source>
        <dbReference type="ARBA" id="ARBA00004871"/>
    </source>
</evidence>
<accession>A0A7W8FV42</accession>
<dbReference type="GO" id="GO:0005829">
    <property type="term" value="C:cytosol"/>
    <property type="evidence" value="ECO:0007669"/>
    <property type="project" value="TreeGrafter"/>
</dbReference>
<dbReference type="EC" id="2.7.1.71" evidence="3"/>
<dbReference type="GO" id="GO:0004765">
    <property type="term" value="F:shikimate kinase activity"/>
    <property type="evidence" value="ECO:0007669"/>
    <property type="project" value="UniProtKB-UniRule"/>
</dbReference>
<dbReference type="Gene3D" id="3.40.50.10860">
    <property type="entry name" value="Leucine Dehydrogenase, chain A, domain 1"/>
    <property type="match status" value="1"/>
</dbReference>
<proteinExistence type="inferred from homology"/>
<dbReference type="GO" id="GO:0008652">
    <property type="term" value="P:amino acid biosynthetic process"/>
    <property type="evidence" value="ECO:0007669"/>
    <property type="project" value="UniProtKB-KW"/>
</dbReference>
<feature type="binding site" evidence="3">
    <location>
        <position position="380"/>
    </location>
    <ligand>
        <name>substrate</name>
    </ligand>
</feature>
<dbReference type="GO" id="GO:0009423">
    <property type="term" value="P:chorismate biosynthetic process"/>
    <property type="evidence" value="ECO:0007669"/>
    <property type="project" value="UniProtKB-UniRule"/>
</dbReference>
<dbReference type="EMBL" id="JACHHK010000004">
    <property type="protein sequence ID" value="MBB5183234.1"/>
    <property type="molecule type" value="Genomic_DNA"/>
</dbReference>
<dbReference type="AlphaFoldDB" id="A0A7W8FV42"/>
<keyword evidence="3" id="KW-0479">Metal-binding</keyword>
<dbReference type="Gene3D" id="3.40.50.720">
    <property type="entry name" value="NAD(P)-binding Rossmann-like Domain"/>
    <property type="match status" value="1"/>
</dbReference>
<feature type="binding site" evidence="3">
    <location>
        <position position="330"/>
    </location>
    <ligand>
        <name>substrate</name>
    </ligand>
</feature>
<dbReference type="SUPFAM" id="SSF52540">
    <property type="entry name" value="P-loop containing nucleoside triphosphate hydrolases"/>
    <property type="match status" value="1"/>
</dbReference>
<reference evidence="5 6" key="1">
    <citation type="submission" date="2020-08" db="EMBL/GenBank/DDBJ databases">
        <title>Genomic Encyclopedia of Type Strains, Phase IV (KMG-IV): sequencing the most valuable type-strain genomes for metagenomic binning, comparative biology and taxonomic classification.</title>
        <authorList>
            <person name="Goeker M."/>
        </authorList>
    </citation>
    <scope>NUCLEOTIDE SEQUENCE [LARGE SCALE GENOMIC DNA]</scope>
    <source>
        <strain evidence="5 6">DSM 25799</strain>
    </source>
</reference>
<feature type="domain" description="Shikimate dehydrogenase substrate binding N-terminal" evidence="4">
    <location>
        <begin position="5"/>
        <end position="79"/>
    </location>
</feature>
<dbReference type="InterPro" id="IPR036291">
    <property type="entry name" value="NAD(P)-bd_dom_sf"/>
</dbReference>
<dbReference type="UniPathway" id="UPA00053">
    <property type="reaction ID" value="UER00088"/>
</dbReference>
<comment type="caution">
    <text evidence="5">The sequence shown here is derived from an EMBL/GenBank/DDBJ whole genome shotgun (WGS) entry which is preliminary data.</text>
</comment>
<dbReference type="InterPro" id="IPR000623">
    <property type="entry name" value="Shikimate_kinase/TSH1"/>
</dbReference>
<dbReference type="PANTHER" id="PTHR21089">
    <property type="entry name" value="SHIKIMATE DEHYDROGENASE"/>
    <property type="match status" value="1"/>
</dbReference>
<dbReference type="Pfam" id="PF08501">
    <property type="entry name" value="Shikimate_dh_N"/>
    <property type="match status" value="1"/>
</dbReference>
<feature type="binding site" evidence="3">
    <location>
        <position position="397"/>
    </location>
    <ligand>
        <name>ATP</name>
        <dbReference type="ChEBI" id="CHEBI:30616"/>
    </ligand>
</feature>
<dbReference type="Gene3D" id="3.40.50.300">
    <property type="entry name" value="P-loop containing nucleotide triphosphate hydrolases"/>
    <property type="match status" value="1"/>
</dbReference>
<comment type="cofactor">
    <cofactor evidence="3">
        <name>Mg(2+)</name>
        <dbReference type="ChEBI" id="CHEBI:18420"/>
    </cofactor>
    <text evidence="3">Binds 1 Mg(2+) ion per subunit.</text>
</comment>
<dbReference type="RefSeq" id="WP_183328530.1">
    <property type="nucleotide sequence ID" value="NZ_JACHHK010000004.1"/>
</dbReference>
<dbReference type="InterPro" id="IPR031322">
    <property type="entry name" value="Shikimate/glucono_kinase"/>
</dbReference>
<feature type="binding site" evidence="3">
    <location>
        <position position="284"/>
    </location>
    <ligand>
        <name>substrate</name>
    </ligand>
</feature>
<dbReference type="CDD" id="cd00464">
    <property type="entry name" value="SK"/>
    <property type="match status" value="1"/>
</dbReference>
<dbReference type="GO" id="GO:0005524">
    <property type="term" value="F:ATP binding"/>
    <property type="evidence" value="ECO:0007669"/>
    <property type="project" value="UniProtKB-UniRule"/>
</dbReference>
<dbReference type="HAMAP" id="MF_00109">
    <property type="entry name" value="Shikimate_kinase"/>
    <property type="match status" value="1"/>
</dbReference>
<sequence>MNYGLIGEHLSHSFSKPIHESFGQYTYELHEVARDHIDAFFQNKDFKAINVTIPYKQIAYTYCDVLDKQARSVGTSNCVVNKNGTLYGYNTDYDGIVYTLKKHHVDVHQKTVLILGKGGVAHAFYAVMKDLGAAEIQTVYYKPAEGTITYEEAYERYADADILINATPVGMAGRKNVSPIDLSKLTNLSFVFDAIYNPLQTVLIQQAKAAGIPAANGLTMLVVQAVKAAEHFLDRPVECDVQKIVDSLTQQACNIVLIGMPSCGKSHIGHEVAKRLHRPWIDLDEKIEKETGRRIAEIFSQDGETAFRDEETKAACRAGLKTGQVISCGGGIIKRKENMDVLAQNGIILYIDRPLENLVRKDPRRPLLQNNSIEKLYYERKDLYEKYSDETIHTHNQIQLGIQGCLDAYADPNVWARLR</sequence>
<dbReference type="InterPro" id="IPR013708">
    <property type="entry name" value="Shikimate_DH-bd_N"/>
</dbReference>
<keyword evidence="6" id="KW-1185">Reference proteome</keyword>
<evidence type="ECO:0000256" key="3">
    <source>
        <dbReference type="HAMAP-Rule" id="MF_00109"/>
    </source>
</evidence>
<keyword evidence="3" id="KW-0963">Cytoplasm</keyword>
<keyword evidence="3" id="KW-0808">Transferase</keyword>
<comment type="subunit">
    <text evidence="3">Monomer.</text>
</comment>
<comment type="pathway">
    <text evidence="1">Metabolic intermediate biosynthesis; chorismate biosynthesis; chorismate from D-erythrose 4-phosphate and phosphoenolpyruvate: step 4/7.</text>
</comment>
<dbReference type="PANTHER" id="PTHR21089:SF1">
    <property type="entry name" value="BIFUNCTIONAL 3-DEHYDROQUINATE DEHYDRATASE_SHIKIMATE DEHYDROGENASE, CHLOROPLASTIC"/>
    <property type="match status" value="1"/>
</dbReference>
<feature type="binding site" evidence="3">
    <location>
        <position position="308"/>
    </location>
    <ligand>
        <name>substrate</name>
    </ligand>
</feature>
<dbReference type="SUPFAM" id="SSF53223">
    <property type="entry name" value="Aminoacid dehydrogenase-like, N-terminal domain"/>
    <property type="match status" value="1"/>
</dbReference>
<dbReference type="SUPFAM" id="SSF51735">
    <property type="entry name" value="NAD(P)-binding Rossmann-fold domains"/>
    <property type="match status" value="1"/>
</dbReference>
<keyword evidence="3" id="KW-0418">Kinase</keyword>
<dbReference type="GO" id="GO:0019632">
    <property type="term" value="P:shikimate metabolic process"/>
    <property type="evidence" value="ECO:0007669"/>
    <property type="project" value="TreeGrafter"/>
</dbReference>
<evidence type="ECO:0000256" key="2">
    <source>
        <dbReference type="ARBA" id="ARBA00023141"/>
    </source>
</evidence>
<feature type="binding site" evidence="3">
    <location>
        <position position="365"/>
    </location>
    <ligand>
        <name>ATP</name>
        <dbReference type="ChEBI" id="CHEBI:30616"/>
    </ligand>
</feature>
<keyword evidence="3" id="KW-0547">Nucleotide-binding</keyword>
<dbReference type="InterPro" id="IPR022893">
    <property type="entry name" value="Shikimate_DH_fam"/>
</dbReference>
<dbReference type="Pfam" id="PF01202">
    <property type="entry name" value="SKI"/>
    <property type="match status" value="1"/>
</dbReference>
<organism evidence="5 6">
    <name type="scientific">Catenisphaera adipataccumulans</name>
    <dbReference type="NCBI Taxonomy" id="700500"/>
    <lineage>
        <taxon>Bacteria</taxon>
        <taxon>Bacillati</taxon>
        <taxon>Bacillota</taxon>
        <taxon>Erysipelotrichia</taxon>
        <taxon>Erysipelotrichales</taxon>
        <taxon>Erysipelotrichaceae</taxon>
        <taxon>Catenisphaera</taxon>
    </lineage>
</organism>
<dbReference type="GO" id="GO:0050661">
    <property type="term" value="F:NADP binding"/>
    <property type="evidence" value="ECO:0007669"/>
    <property type="project" value="TreeGrafter"/>
</dbReference>